<gene>
    <name evidence="1" type="ORF">GWI33_016156</name>
</gene>
<organism evidence="1 2">
    <name type="scientific">Rhynchophorus ferrugineus</name>
    <name type="common">Red palm weevil</name>
    <name type="synonym">Curculio ferrugineus</name>
    <dbReference type="NCBI Taxonomy" id="354439"/>
    <lineage>
        <taxon>Eukaryota</taxon>
        <taxon>Metazoa</taxon>
        <taxon>Ecdysozoa</taxon>
        <taxon>Arthropoda</taxon>
        <taxon>Hexapoda</taxon>
        <taxon>Insecta</taxon>
        <taxon>Pterygota</taxon>
        <taxon>Neoptera</taxon>
        <taxon>Endopterygota</taxon>
        <taxon>Coleoptera</taxon>
        <taxon>Polyphaga</taxon>
        <taxon>Cucujiformia</taxon>
        <taxon>Curculionidae</taxon>
        <taxon>Dryophthorinae</taxon>
        <taxon>Rhynchophorus</taxon>
    </lineage>
</organism>
<dbReference type="Proteomes" id="UP000625711">
    <property type="component" value="Unassembled WGS sequence"/>
</dbReference>
<accession>A0A834I1S4</accession>
<evidence type="ECO:0000313" key="2">
    <source>
        <dbReference type="Proteomes" id="UP000625711"/>
    </source>
</evidence>
<reference evidence="1" key="1">
    <citation type="submission" date="2020-08" db="EMBL/GenBank/DDBJ databases">
        <title>Genome sequencing and assembly of the red palm weevil Rhynchophorus ferrugineus.</title>
        <authorList>
            <person name="Dias G.B."/>
            <person name="Bergman C.M."/>
            <person name="Manee M."/>
        </authorList>
    </citation>
    <scope>NUCLEOTIDE SEQUENCE</scope>
    <source>
        <strain evidence="1">AA-2017</strain>
        <tissue evidence="1">Whole larva</tissue>
    </source>
</reference>
<keyword evidence="2" id="KW-1185">Reference proteome</keyword>
<proteinExistence type="predicted"/>
<dbReference type="AlphaFoldDB" id="A0A834I1S4"/>
<sequence>MARRFIKSRIIRFRTGTELIPELTYYNRKLLLRRGAIGTPTMSNIDSEGTTLPDELLCVFVSFFSFVRFAVRRFQLALVRPDSSRLKRFQYVDSGRDWKRTTRKINIASNV</sequence>
<comment type="caution">
    <text evidence="1">The sequence shown here is derived from an EMBL/GenBank/DDBJ whole genome shotgun (WGS) entry which is preliminary data.</text>
</comment>
<name>A0A834I1S4_RHYFE</name>
<evidence type="ECO:0000313" key="1">
    <source>
        <dbReference type="EMBL" id="KAF7270907.1"/>
    </source>
</evidence>
<protein>
    <submittedName>
        <fullName evidence="1">Uncharacterized protein</fullName>
    </submittedName>
</protein>
<dbReference type="EMBL" id="JAACXV010014045">
    <property type="protein sequence ID" value="KAF7270907.1"/>
    <property type="molecule type" value="Genomic_DNA"/>
</dbReference>